<keyword evidence="2" id="KW-1185">Reference proteome</keyword>
<protein>
    <submittedName>
        <fullName evidence="1">Uncharacterized protein</fullName>
    </submittedName>
</protein>
<evidence type="ECO:0000313" key="2">
    <source>
        <dbReference type="Proteomes" id="UP000029121"/>
    </source>
</evidence>
<reference evidence="2" key="1">
    <citation type="journal article" date="2013" name="Nat. Genet.">
        <title>The Capsella rubella genome and the genomic consequences of rapid mating system evolution.</title>
        <authorList>
            <person name="Slotte T."/>
            <person name="Hazzouri K.M."/>
            <person name="Agren J.A."/>
            <person name="Koenig D."/>
            <person name="Maumus F."/>
            <person name="Guo Y.L."/>
            <person name="Steige K."/>
            <person name="Platts A.E."/>
            <person name="Escobar J.S."/>
            <person name="Newman L.K."/>
            <person name="Wang W."/>
            <person name="Mandakova T."/>
            <person name="Vello E."/>
            <person name="Smith L.M."/>
            <person name="Henz S.R."/>
            <person name="Steffen J."/>
            <person name="Takuno S."/>
            <person name="Brandvain Y."/>
            <person name="Coop G."/>
            <person name="Andolfatto P."/>
            <person name="Hu T.T."/>
            <person name="Blanchette M."/>
            <person name="Clark R.M."/>
            <person name="Quesneville H."/>
            <person name="Nordborg M."/>
            <person name="Gaut B.S."/>
            <person name="Lysak M.A."/>
            <person name="Jenkins J."/>
            <person name="Grimwood J."/>
            <person name="Chapman J."/>
            <person name="Prochnik S."/>
            <person name="Shu S."/>
            <person name="Rokhsar D."/>
            <person name="Schmutz J."/>
            <person name="Weigel D."/>
            <person name="Wright S.I."/>
        </authorList>
    </citation>
    <scope>NUCLEOTIDE SEQUENCE [LARGE SCALE GENOMIC DNA]</scope>
    <source>
        <strain evidence="2">cv. Monte Gargano</strain>
    </source>
</reference>
<dbReference type="EMBL" id="KB870812">
    <property type="protein sequence ID" value="EOA14885.1"/>
    <property type="molecule type" value="Genomic_DNA"/>
</dbReference>
<dbReference type="Proteomes" id="UP000029121">
    <property type="component" value="Unassembled WGS sequence"/>
</dbReference>
<evidence type="ECO:0000313" key="1">
    <source>
        <dbReference type="EMBL" id="EOA14885.1"/>
    </source>
</evidence>
<accession>R0GRB2</accession>
<organism evidence="1 2">
    <name type="scientific">Capsella rubella</name>
    <dbReference type="NCBI Taxonomy" id="81985"/>
    <lineage>
        <taxon>Eukaryota</taxon>
        <taxon>Viridiplantae</taxon>
        <taxon>Streptophyta</taxon>
        <taxon>Embryophyta</taxon>
        <taxon>Tracheophyta</taxon>
        <taxon>Spermatophyta</taxon>
        <taxon>Magnoliopsida</taxon>
        <taxon>eudicotyledons</taxon>
        <taxon>Gunneridae</taxon>
        <taxon>Pentapetalae</taxon>
        <taxon>rosids</taxon>
        <taxon>malvids</taxon>
        <taxon>Brassicales</taxon>
        <taxon>Brassicaceae</taxon>
        <taxon>Camelineae</taxon>
        <taxon>Capsella</taxon>
    </lineage>
</organism>
<name>R0GRB2_9BRAS</name>
<proteinExistence type="predicted"/>
<sequence>MNNFRSWLDKERFHPNGMLTRDYAAVLTEFMHVSMNQESCLKIVMMFCPCPYFTKYCFTMGIKNEFHVGSSSGNASERVEESIFREDEVCSTQMIHDANGKI</sequence>
<gene>
    <name evidence="1" type="ORF">CARUB_v10028213mg</name>
</gene>
<dbReference type="AlphaFoldDB" id="R0GRB2"/>